<dbReference type="GO" id="GO:0046961">
    <property type="term" value="F:proton-transporting ATPase activity, rotational mechanism"/>
    <property type="evidence" value="ECO:0007669"/>
    <property type="project" value="InterPro"/>
</dbReference>
<dbReference type="Pfam" id="PF05493">
    <property type="entry name" value="ATP_synt_H"/>
    <property type="match status" value="1"/>
</dbReference>
<evidence type="ECO:0000313" key="11">
    <source>
        <dbReference type="EMBL" id="KAJ1968058.1"/>
    </source>
</evidence>
<comment type="caution">
    <text evidence="11">The sequence shown here is derived from an EMBL/GenBank/DDBJ whole genome shotgun (WGS) entry which is preliminary data.</text>
</comment>
<feature type="signal peptide" evidence="10">
    <location>
        <begin position="1"/>
        <end position="19"/>
    </location>
</feature>
<evidence type="ECO:0000313" key="12">
    <source>
        <dbReference type="Proteomes" id="UP001150925"/>
    </source>
</evidence>
<evidence type="ECO:0000256" key="3">
    <source>
        <dbReference type="ARBA" id="ARBA00022448"/>
    </source>
</evidence>
<dbReference type="OrthoDB" id="1508846at2759"/>
<comment type="subcellular location">
    <subcellularLocation>
        <location evidence="1">Endomembrane system</location>
        <topology evidence="1">Multi-pass membrane protein</topology>
    </subcellularLocation>
</comment>
<evidence type="ECO:0000256" key="8">
    <source>
        <dbReference type="ARBA" id="ARBA00023136"/>
    </source>
</evidence>
<comment type="similarity">
    <text evidence="2">Belongs to the V-ATPase e1/e2 subunit family.</text>
</comment>
<organism evidence="11 12">
    <name type="scientific">Dispira parvispora</name>
    <dbReference type="NCBI Taxonomy" id="1520584"/>
    <lineage>
        <taxon>Eukaryota</taxon>
        <taxon>Fungi</taxon>
        <taxon>Fungi incertae sedis</taxon>
        <taxon>Zoopagomycota</taxon>
        <taxon>Kickxellomycotina</taxon>
        <taxon>Dimargaritomycetes</taxon>
        <taxon>Dimargaritales</taxon>
        <taxon>Dimargaritaceae</taxon>
        <taxon>Dispira</taxon>
    </lineage>
</organism>
<evidence type="ECO:0000256" key="10">
    <source>
        <dbReference type="SAM" id="SignalP"/>
    </source>
</evidence>
<feature type="transmembrane region" description="Helical" evidence="9">
    <location>
        <begin position="32"/>
        <end position="54"/>
    </location>
</feature>
<keyword evidence="3" id="KW-0813">Transport</keyword>
<reference evidence="11" key="1">
    <citation type="submission" date="2022-07" db="EMBL/GenBank/DDBJ databases">
        <title>Phylogenomic reconstructions and comparative analyses of Kickxellomycotina fungi.</title>
        <authorList>
            <person name="Reynolds N.K."/>
            <person name="Stajich J.E."/>
            <person name="Barry K."/>
            <person name="Grigoriev I.V."/>
            <person name="Crous P."/>
            <person name="Smith M.E."/>
        </authorList>
    </citation>
    <scope>NUCLEOTIDE SEQUENCE</scope>
    <source>
        <strain evidence="11">RSA 1196</strain>
    </source>
</reference>
<evidence type="ECO:0000256" key="6">
    <source>
        <dbReference type="ARBA" id="ARBA00022989"/>
    </source>
</evidence>
<keyword evidence="5" id="KW-0375">Hydrogen ion transport</keyword>
<evidence type="ECO:0000256" key="5">
    <source>
        <dbReference type="ARBA" id="ARBA00022781"/>
    </source>
</evidence>
<dbReference type="PANTHER" id="PTHR12263">
    <property type="entry name" value="VACUOLAR ATP SYNTHASE SUBUNIT H"/>
    <property type="match status" value="1"/>
</dbReference>
<dbReference type="GO" id="GO:0012505">
    <property type="term" value="C:endomembrane system"/>
    <property type="evidence" value="ECO:0007669"/>
    <property type="project" value="UniProtKB-SubCell"/>
</dbReference>
<dbReference type="GO" id="GO:0007035">
    <property type="term" value="P:vacuolar acidification"/>
    <property type="evidence" value="ECO:0007669"/>
    <property type="project" value="TreeGrafter"/>
</dbReference>
<feature type="chain" id="PRO_5040961360" evidence="10">
    <location>
        <begin position="20"/>
        <end position="71"/>
    </location>
</feature>
<gene>
    <name evidence="11" type="primary">VMA9</name>
    <name evidence="11" type="ORF">IWQ62_001474</name>
</gene>
<dbReference type="Proteomes" id="UP001150925">
    <property type="component" value="Unassembled WGS sequence"/>
</dbReference>
<keyword evidence="10" id="KW-0732">Signal</keyword>
<keyword evidence="6 9" id="KW-1133">Transmembrane helix</keyword>
<dbReference type="AlphaFoldDB" id="A0A9W8AS94"/>
<evidence type="ECO:0000256" key="9">
    <source>
        <dbReference type="SAM" id="Phobius"/>
    </source>
</evidence>
<keyword evidence="7" id="KW-0406">Ion transport</keyword>
<keyword evidence="8 9" id="KW-0472">Membrane</keyword>
<dbReference type="PANTHER" id="PTHR12263:SF0">
    <property type="entry name" value="V-TYPE PROTON ATPASE SUBUNIT"/>
    <property type="match status" value="1"/>
</dbReference>
<name>A0A9W8AS94_9FUNG</name>
<dbReference type="InterPro" id="IPR008389">
    <property type="entry name" value="ATPase_V0-cplx_e1/e2_su"/>
</dbReference>
<evidence type="ECO:0000256" key="4">
    <source>
        <dbReference type="ARBA" id="ARBA00022692"/>
    </source>
</evidence>
<evidence type="ECO:0000256" key="7">
    <source>
        <dbReference type="ARBA" id="ARBA00023065"/>
    </source>
</evidence>
<keyword evidence="12" id="KW-1185">Reference proteome</keyword>
<proteinExistence type="inferred from homology"/>
<dbReference type="GO" id="GO:0000220">
    <property type="term" value="C:vacuolar proton-transporting V-type ATPase, V0 domain"/>
    <property type="evidence" value="ECO:0007669"/>
    <property type="project" value="TreeGrafter"/>
</dbReference>
<evidence type="ECO:0000256" key="2">
    <source>
        <dbReference type="ARBA" id="ARBA00008328"/>
    </source>
</evidence>
<keyword evidence="4 9" id="KW-0812">Transmembrane</keyword>
<sequence>MSGFLVLLVGAVFAGLCAASYFLVPKSWDQTLWRTCLIMTLVCMYLMWAVTYMAQLHPLIQPRRSDLRAEH</sequence>
<evidence type="ECO:0000256" key="1">
    <source>
        <dbReference type="ARBA" id="ARBA00004127"/>
    </source>
</evidence>
<accession>A0A9W8AS94</accession>
<protein>
    <submittedName>
        <fullName evidence="11">H(+)-transporting V0 sector ATPase subunit e</fullName>
    </submittedName>
</protein>
<dbReference type="EMBL" id="JANBPY010000238">
    <property type="protein sequence ID" value="KAJ1968058.1"/>
    <property type="molecule type" value="Genomic_DNA"/>
</dbReference>